<dbReference type="Proteomes" id="UP001235133">
    <property type="component" value="Unassembled WGS sequence"/>
</dbReference>
<organism evidence="2 3">
    <name type="scientific">Microbacterium psychrotolerans</name>
    <dbReference type="NCBI Taxonomy" id="3068321"/>
    <lineage>
        <taxon>Bacteria</taxon>
        <taxon>Bacillati</taxon>
        <taxon>Actinomycetota</taxon>
        <taxon>Actinomycetes</taxon>
        <taxon>Micrococcales</taxon>
        <taxon>Microbacteriaceae</taxon>
        <taxon>Microbacterium</taxon>
    </lineage>
</organism>
<evidence type="ECO:0000313" key="2">
    <source>
        <dbReference type="EMBL" id="MDQ7876767.1"/>
    </source>
</evidence>
<comment type="caution">
    <text evidence="2">The sequence shown here is derived from an EMBL/GenBank/DDBJ whole genome shotgun (WGS) entry which is preliminary data.</text>
</comment>
<dbReference type="Pfam" id="PF04480">
    <property type="entry name" value="DUF559"/>
    <property type="match status" value="1"/>
</dbReference>
<dbReference type="SUPFAM" id="SSF52980">
    <property type="entry name" value="Restriction endonuclease-like"/>
    <property type="match status" value="1"/>
</dbReference>
<gene>
    <name evidence="2" type="ORF">Q9R08_02150</name>
</gene>
<dbReference type="Gene3D" id="3.40.960.10">
    <property type="entry name" value="VSR Endonuclease"/>
    <property type="match status" value="1"/>
</dbReference>
<name>A0ABU0YWS5_9MICO</name>
<accession>A0ABU0YWS5</accession>
<evidence type="ECO:0000313" key="3">
    <source>
        <dbReference type="Proteomes" id="UP001235133"/>
    </source>
</evidence>
<dbReference type="InterPro" id="IPR011335">
    <property type="entry name" value="Restrct_endonuc-II-like"/>
</dbReference>
<protein>
    <submittedName>
        <fullName evidence="2">DUF559 domain-containing protein</fullName>
    </submittedName>
</protein>
<sequence>MVHGGAEVRARALVAAVTDAGGIARRATIVKRGHSQRTIDAAVVAGLLRVVRRVWIAVPTADPYLVAAARAGVVISCVTRARRLGLWVEADAVATHVAAHPHAGRITVARDTRVHRAVPLMARDPAALEDSIENALAILCACQPFEAALASVESALNKSLVSKPALLRLPFAPAVRQIIEAASPYSDSGLETYVVPRLAWMKLRIVPQAWIAGHRVDFLIGTRLVLQIDGGHHVGKQRARDNAHDATLRHMGYHVIRVGYIQVVEDWPGVQALIMQAVAQGLHLTEKRSQRAGVRRAEEM</sequence>
<feature type="domain" description="DUF559" evidence="1">
    <location>
        <begin position="203"/>
        <end position="278"/>
    </location>
</feature>
<evidence type="ECO:0000259" key="1">
    <source>
        <dbReference type="Pfam" id="PF04480"/>
    </source>
</evidence>
<dbReference type="EMBL" id="JAVFWO010000001">
    <property type="protein sequence ID" value="MDQ7876767.1"/>
    <property type="molecule type" value="Genomic_DNA"/>
</dbReference>
<proteinExistence type="predicted"/>
<reference evidence="2 3" key="1">
    <citation type="submission" date="2023-08" db="EMBL/GenBank/DDBJ databases">
        <title>Microbacterium psychrotolerans sp. nov., a psychrotolerant bacterium isolated from soil in Heilongjiang Province, China.</title>
        <authorList>
            <person name="An P."/>
            <person name="Zhao D."/>
            <person name="Xiang H."/>
        </authorList>
    </citation>
    <scope>NUCLEOTIDE SEQUENCE [LARGE SCALE GENOMIC DNA]</scope>
    <source>
        <strain evidence="2 3">QXD-8</strain>
    </source>
</reference>
<keyword evidence="3" id="KW-1185">Reference proteome</keyword>
<dbReference type="InterPro" id="IPR007569">
    <property type="entry name" value="DUF559"/>
</dbReference>
<dbReference type="RefSeq" id="WP_308866169.1">
    <property type="nucleotide sequence ID" value="NZ_JAVFWO010000001.1"/>
</dbReference>